<dbReference type="SMR" id="G4YE00"/>
<dbReference type="RefSeq" id="XP_009516293.1">
    <property type="nucleotide sequence ID" value="XM_009517998.1"/>
</dbReference>
<feature type="repeat" description="ARM" evidence="2">
    <location>
        <begin position="815"/>
        <end position="857"/>
    </location>
</feature>
<dbReference type="Gene3D" id="1.10.510.10">
    <property type="entry name" value="Transferase(Phosphotransferase) domain 1"/>
    <property type="match status" value="2"/>
</dbReference>
<protein>
    <recommendedName>
        <fullName evidence="3">Protein kinase domain-containing protein</fullName>
    </recommendedName>
</protein>
<dbReference type="SMART" id="SM00185">
    <property type="entry name" value="ARM"/>
    <property type="match status" value="9"/>
</dbReference>
<dbReference type="InParanoid" id="G4YE00"/>
<evidence type="ECO:0000256" key="1">
    <source>
        <dbReference type="ARBA" id="ARBA00010553"/>
    </source>
</evidence>
<comment type="similarity">
    <text evidence="1">Belongs to the eutherian X-chromosome-specific Armcx family.</text>
</comment>
<evidence type="ECO:0000313" key="4">
    <source>
        <dbReference type="EMBL" id="EGZ29018.1"/>
    </source>
</evidence>
<proteinExistence type="inferred from homology"/>
<dbReference type="GO" id="GO:0004672">
    <property type="term" value="F:protein kinase activity"/>
    <property type="evidence" value="ECO:0007669"/>
    <property type="project" value="InterPro"/>
</dbReference>
<evidence type="ECO:0000256" key="2">
    <source>
        <dbReference type="PROSITE-ProRule" id="PRU00259"/>
    </source>
</evidence>
<evidence type="ECO:0000313" key="5">
    <source>
        <dbReference type="Proteomes" id="UP000002640"/>
    </source>
</evidence>
<dbReference type="SUPFAM" id="SSF56112">
    <property type="entry name" value="Protein kinase-like (PK-like)"/>
    <property type="match status" value="1"/>
</dbReference>
<dbReference type="KEGG" id="psoj:PHYSODRAFT_456709"/>
<dbReference type="InterPro" id="IPR000225">
    <property type="entry name" value="Armadillo"/>
</dbReference>
<dbReference type="AlphaFoldDB" id="G4YE00"/>
<dbReference type="GeneID" id="20653100"/>
<dbReference type="PROSITE" id="PS50176">
    <property type="entry name" value="ARM_REPEAT"/>
    <property type="match status" value="3"/>
</dbReference>
<dbReference type="PROSITE" id="PS50011">
    <property type="entry name" value="PROTEIN_KINASE_DOM"/>
    <property type="match status" value="1"/>
</dbReference>
<reference evidence="4 5" key="1">
    <citation type="journal article" date="2006" name="Science">
        <title>Phytophthora genome sequences uncover evolutionary origins and mechanisms of pathogenesis.</title>
        <authorList>
            <person name="Tyler B.M."/>
            <person name="Tripathy S."/>
            <person name="Zhang X."/>
            <person name="Dehal P."/>
            <person name="Jiang R.H."/>
            <person name="Aerts A."/>
            <person name="Arredondo F.D."/>
            <person name="Baxter L."/>
            <person name="Bensasson D."/>
            <person name="Beynon J.L."/>
            <person name="Chapman J."/>
            <person name="Damasceno C.M."/>
            <person name="Dorrance A.E."/>
            <person name="Dou D."/>
            <person name="Dickerman A.W."/>
            <person name="Dubchak I.L."/>
            <person name="Garbelotto M."/>
            <person name="Gijzen M."/>
            <person name="Gordon S.G."/>
            <person name="Govers F."/>
            <person name="Grunwald N.J."/>
            <person name="Huang W."/>
            <person name="Ivors K.L."/>
            <person name="Jones R.W."/>
            <person name="Kamoun S."/>
            <person name="Krampis K."/>
            <person name="Lamour K.H."/>
            <person name="Lee M.K."/>
            <person name="McDonald W.H."/>
            <person name="Medina M."/>
            <person name="Meijer H.J."/>
            <person name="Nordberg E.K."/>
            <person name="Maclean D.J."/>
            <person name="Ospina-Giraldo M.D."/>
            <person name="Morris P.F."/>
            <person name="Phuntumart V."/>
            <person name="Putnam N.H."/>
            <person name="Rash S."/>
            <person name="Rose J.K."/>
            <person name="Sakihama Y."/>
            <person name="Salamov A.A."/>
            <person name="Savidor A."/>
            <person name="Scheuring C.F."/>
            <person name="Smith B.M."/>
            <person name="Sobral B.W."/>
            <person name="Terry A."/>
            <person name="Torto-Alalibo T.A."/>
            <person name="Win J."/>
            <person name="Xu Z."/>
            <person name="Zhang H."/>
            <person name="Grigoriev I.V."/>
            <person name="Rokhsar D.S."/>
            <person name="Boore J.L."/>
        </authorList>
    </citation>
    <scope>NUCLEOTIDE SEQUENCE [LARGE SCALE GENOMIC DNA]</scope>
    <source>
        <strain evidence="4 5">P6497</strain>
    </source>
</reference>
<dbReference type="Pfam" id="PF07714">
    <property type="entry name" value="PK_Tyr_Ser-Thr"/>
    <property type="match status" value="2"/>
</dbReference>
<dbReference type="InterPro" id="IPR000719">
    <property type="entry name" value="Prot_kinase_dom"/>
</dbReference>
<dbReference type="GO" id="GO:0005524">
    <property type="term" value="F:ATP binding"/>
    <property type="evidence" value="ECO:0007669"/>
    <property type="project" value="InterPro"/>
</dbReference>
<dbReference type="SUPFAM" id="SSF48371">
    <property type="entry name" value="ARM repeat"/>
    <property type="match status" value="2"/>
</dbReference>
<feature type="repeat" description="ARM" evidence="2">
    <location>
        <begin position="569"/>
        <end position="587"/>
    </location>
</feature>
<accession>G4YE00</accession>
<dbReference type="EMBL" id="JH159151">
    <property type="protein sequence ID" value="EGZ29018.1"/>
    <property type="molecule type" value="Genomic_DNA"/>
</dbReference>
<dbReference type="Proteomes" id="UP000002640">
    <property type="component" value="Unassembled WGS sequence"/>
</dbReference>
<dbReference type="InterPro" id="IPR001245">
    <property type="entry name" value="Ser-Thr/Tyr_kinase_cat_dom"/>
</dbReference>
<feature type="non-terminal residue" evidence="4">
    <location>
        <position position="1033"/>
    </location>
</feature>
<keyword evidence="5" id="KW-1185">Reference proteome</keyword>
<dbReference type="Pfam" id="PF04826">
    <property type="entry name" value="Arm_2"/>
    <property type="match status" value="1"/>
</dbReference>
<sequence>MEEAQPACGRLHSRLSNLLAELKRVETTQTSASSLNECTSVVAAFLKLLQRHSGKPLIYRVVRHKSMVDGLQQVNEGVEELFRELLDVDVVNWSDQWEADCQLQDAEIEAAIKDKSVVLRDLQSSRARADAWFTLKFEVERRSELQNEKTMRWMTSVMQTIAAGLKTLGGALPEWFLPEYEVQVERKPFRRGCFGSLHRGVLLSSGVNVVVKRFSVDEMMVDEHVQLKLDKEFETLCGLEHPNVMKVFGGSPVGSPPFIVYEDAMDRDLRSFWNRSDEIKERMYTLLHQAAMGLNYLHKQGVCLAGRATFTSDVYSLAMCMIEAATNQPPVAWLDAKSVREYLKNGLLPSRPDSMTDETWALVVSMTKFDPEKRVDLESVINKLKHFADRESAVTLNCCCVCAASISVEWKFCAQCGSQLPVSPPSPELTGNLSVPQLVAATRTESAARQDQALLLLVQACIDDDKRREFYASDVISTLVDLVETGRSHFARVCALQCLSMEKTPELISSYSDGKIIELGQSIPVLTPQECTWLVGALMTGSCQNKLKAAIHCAGAITANRGKGLRSAGAVEALITLLKSDDEPPKIWSAIALGHLADHDVNWRTLMKKNVAGPLASILQTGSDMQKSYSAWALCRLAISDATDDLEGKEGLISLLVSLLNCGTREQKNIAARLCAALAVSADSRRLIVEIGGLQIAVELLRVGSDVQREQSARVLACLSLDEGGSIAVATEGGIPPIMELLRFGISEQKEQAAKVLVNLTLYERSRDLGAREGVIPPCVELLRYGNEKLKEYAALVLANLAHSAKDRCAIAESGAIAFLVSLLRGGTPSQRESAVWALANLSVDKKNRSLIAAAGGIAALKALLQSGTDNQKGQTARALTNLTLDQGCREEIAREGCIPVFVGLLRSGDEKPKEQTVRALTNMAVSQSHRRRMIQAGCVACFVGLLRDGTAGQKLHTVRAVALLTIDVENRDSIARAGGIPPLVTLAWVGNDVQKELSTCALANLSASVENRITIVRVGACLPLVALLSVGT</sequence>
<dbReference type="PANTHER" id="PTHR23315">
    <property type="entry name" value="U BOX DOMAIN-CONTAINING"/>
    <property type="match status" value="1"/>
</dbReference>
<organism evidence="4 5">
    <name type="scientific">Phytophthora sojae (strain P6497)</name>
    <name type="common">Soybean stem and root rot agent</name>
    <name type="synonym">Phytophthora megasperma f. sp. glycines</name>
    <dbReference type="NCBI Taxonomy" id="1094619"/>
    <lineage>
        <taxon>Eukaryota</taxon>
        <taxon>Sar</taxon>
        <taxon>Stramenopiles</taxon>
        <taxon>Oomycota</taxon>
        <taxon>Peronosporomycetes</taxon>
        <taxon>Peronosporales</taxon>
        <taxon>Peronosporaceae</taxon>
        <taxon>Phytophthora</taxon>
    </lineage>
</organism>
<gene>
    <name evidence="4" type="ORF">PHYSODRAFT_456709</name>
</gene>
<feature type="domain" description="Protein kinase" evidence="3">
    <location>
        <begin position="183"/>
        <end position="483"/>
    </location>
</feature>
<evidence type="ECO:0000259" key="3">
    <source>
        <dbReference type="PROSITE" id="PS50011"/>
    </source>
</evidence>
<name>G4YE00_PHYSP</name>
<dbReference type="PANTHER" id="PTHR23315:SF7">
    <property type="entry name" value="U-BOX DOMAIN-CONTAINING PROTEIN 4"/>
    <property type="match status" value="1"/>
</dbReference>
<dbReference type="Gene3D" id="1.25.10.10">
    <property type="entry name" value="Leucine-rich Repeat Variant"/>
    <property type="match status" value="4"/>
</dbReference>
<dbReference type="InterPro" id="IPR006911">
    <property type="entry name" value="ARM-rpt_dom"/>
</dbReference>
<dbReference type="InterPro" id="IPR016024">
    <property type="entry name" value="ARM-type_fold"/>
</dbReference>
<feature type="repeat" description="ARM" evidence="2">
    <location>
        <begin position="774"/>
        <end position="816"/>
    </location>
</feature>
<dbReference type="InterPro" id="IPR011009">
    <property type="entry name" value="Kinase-like_dom_sf"/>
</dbReference>
<dbReference type="InterPro" id="IPR011989">
    <property type="entry name" value="ARM-like"/>
</dbReference>